<evidence type="ECO:0000259" key="7">
    <source>
        <dbReference type="PROSITE" id="PS50885"/>
    </source>
</evidence>
<evidence type="ECO:0000256" key="5">
    <source>
        <dbReference type="SAM" id="Coils"/>
    </source>
</evidence>
<dbReference type="GO" id="GO:0020037">
    <property type="term" value="F:heme binding"/>
    <property type="evidence" value="ECO:0007669"/>
    <property type="project" value="InterPro"/>
</dbReference>
<feature type="domain" description="HAMP" evidence="7">
    <location>
        <begin position="193"/>
        <end position="245"/>
    </location>
</feature>
<feature type="coiled-coil region" evidence="5">
    <location>
        <begin position="262"/>
        <end position="289"/>
    </location>
</feature>
<dbReference type="Gene3D" id="1.10.490.10">
    <property type="entry name" value="Globins"/>
    <property type="match status" value="1"/>
</dbReference>
<dbReference type="PROSITE" id="PS50885">
    <property type="entry name" value="HAMP"/>
    <property type="match status" value="1"/>
</dbReference>
<comment type="similarity">
    <text evidence="3">Belongs to the methyl-accepting chemotaxis (MCP) protein family.</text>
</comment>
<dbReference type="InterPro" id="IPR044398">
    <property type="entry name" value="Globin-sensor_dom"/>
</dbReference>
<evidence type="ECO:0000256" key="4">
    <source>
        <dbReference type="PROSITE-ProRule" id="PRU00284"/>
    </source>
</evidence>
<keyword evidence="4" id="KW-0807">Transducer</keyword>
<accession>A0AB39KQL8</accession>
<dbReference type="Pfam" id="PF00015">
    <property type="entry name" value="MCPsignal"/>
    <property type="match status" value="1"/>
</dbReference>
<sequence length="531" mass="56326">MTQIKCQGPAVADAQAIAERTQFVGLDPKARSALRTLGPVIRDEIQTALEQFYDKVRQEPQVRSFFRDDAHINGAMRLQMAHWSKIADAEFDDVFVKEATRVGQTHARIGLEPRWYVGGYSLIAEHLLRAAIKDRWPKGLFAGKAGQADATAEAVAALVKAVMLDMELGVSTYLTAINEERRRHEEARLKAEQDQAVVVEALGQALALLASGDLVGRLSSDFSPEFQKLKDDYNNAVGSLGEAMGGVGRSAQGIRSGVDQIAQALEDLSRRTESQAASLEETAAALEQVTATVKRSAAAAHEAAEVVDATKGEAQRSGDVVEHAVAAMGEIENSSRQIGNIIGVIDEIAFQTNLLALNAGVEAARAGEAGKGFAVVASEVRALAQRSADAAKEIKTLISSSTQQVAAGVDLVGQTGEALQRIVSRVGEIDNLVGEIASSAKEQSSGLTQVNIAVGQMDQVTQQNAAMVERSTVSSRSLRSEAADLTALIGKFSLSGVAHRPTVADPAVHAPARNAVAEQRARLAAFARPGR</sequence>
<feature type="domain" description="Methyl-accepting transducer" evidence="6">
    <location>
        <begin position="250"/>
        <end position="479"/>
    </location>
</feature>
<dbReference type="InterPro" id="IPR009050">
    <property type="entry name" value="Globin-like_sf"/>
</dbReference>
<dbReference type="RefSeq" id="WP_369058490.1">
    <property type="nucleotide sequence ID" value="NZ_CP158375.1"/>
</dbReference>
<dbReference type="SUPFAM" id="SSF58104">
    <property type="entry name" value="Methyl-accepting chemotaxis protein (MCP) signaling domain"/>
    <property type="match status" value="1"/>
</dbReference>
<dbReference type="SUPFAM" id="SSF46458">
    <property type="entry name" value="Globin-like"/>
    <property type="match status" value="1"/>
</dbReference>
<dbReference type="Gene3D" id="1.10.287.950">
    <property type="entry name" value="Methyl-accepting chemotaxis protein"/>
    <property type="match status" value="1"/>
</dbReference>
<dbReference type="SMART" id="SM00283">
    <property type="entry name" value="MA"/>
    <property type="match status" value="1"/>
</dbReference>
<dbReference type="InterPro" id="IPR004090">
    <property type="entry name" value="Chemotax_Me-accpt_rcpt"/>
</dbReference>
<evidence type="ECO:0000259" key="6">
    <source>
        <dbReference type="PROSITE" id="PS50111"/>
    </source>
</evidence>
<dbReference type="GO" id="GO:0016020">
    <property type="term" value="C:membrane"/>
    <property type="evidence" value="ECO:0007669"/>
    <property type="project" value="UniProtKB-SubCell"/>
</dbReference>
<dbReference type="CDD" id="cd11386">
    <property type="entry name" value="MCP_signal"/>
    <property type="match status" value="1"/>
</dbReference>
<dbReference type="PROSITE" id="PS50111">
    <property type="entry name" value="CHEMOTAXIS_TRANSDUC_2"/>
    <property type="match status" value="1"/>
</dbReference>
<comment type="subcellular location">
    <subcellularLocation>
        <location evidence="1">Membrane</location>
    </subcellularLocation>
</comment>
<dbReference type="InterPro" id="IPR039379">
    <property type="entry name" value="Protoglobin_sensor_dom"/>
</dbReference>
<dbReference type="InterPro" id="IPR051310">
    <property type="entry name" value="MCP_chemotaxis"/>
</dbReference>
<evidence type="ECO:0000256" key="1">
    <source>
        <dbReference type="ARBA" id="ARBA00004370"/>
    </source>
</evidence>
<dbReference type="PANTHER" id="PTHR43531:SF11">
    <property type="entry name" value="METHYL-ACCEPTING CHEMOTAXIS PROTEIN 3"/>
    <property type="match status" value="1"/>
</dbReference>
<dbReference type="InterPro" id="IPR004089">
    <property type="entry name" value="MCPsignal_dom"/>
</dbReference>
<dbReference type="GO" id="GO:0004888">
    <property type="term" value="F:transmembrane signaling receptor activity"/>
    <property type="evidence" value="ECO:0007669"/>
    <property type="project" value="InterPro"/>
</dbReference>
<evidence type="ECO:0000256" key="3">
    <source>
        <dbReference type="ARBA" id="ARBA00029447"/>
    </source>
</evidence>
<dbReference type="InterPro" id="IPR003660">
    <property type="entry name" value="HAMP_dom"/>
</dbReference>
<dbReference type="GO" id="GO:0007165">
    <property type="term" value="P:signal transduction"/>
    <property type="evidence" value="ECO:0007669"/>
    <property type="project" value="UniProtKB-KW"/>
</dbReference>
<dbReference type="Pfam" id="PF11563">
    <property type="entry name" value="Protoglobin"/>
    <property type="match status" value="1"/>
</dbReference>
<keyword evidence="2" id="KW-0145">Chemotaxis</keyword>
<name>A0AB39KQL8_9CAUL</name>
<dbReference type="PRINTS" id="PR00260">
    <property type="entry name" value="CHEMTRNSDUCR"/>
</dbReference>
<dbReference type="CDD" id="cd01068">
    <property type="entry name" value="globin_sensor"/>
    <property type="match status" value="1"/>
</dbReference>
<dbReference type="EMBL" id="CP158375">
    <property type="protein sequence ID" value="XDO95643.1"/>
    <property type="molecule type" value="Genomic_DNA"/>
</dbReference>
<evidence type="ECO:0000313" key="8">
    <source>
        <dbReference type="EMBL" id="XDO95643.1"/>
    </source>
</evidence>
<keyword evidence="5" id="KW-0175">Coiled coil</keyword>
<dbReference type="GO" id="GO:0006935">
    <property type="term" value="P:chemotaxis"/>
    <property type="evidence" value="ECO:0007669"/>
    <property type="project" value="UniProtKB-KW"/>
</dbReference>
<dbReference type="AlphaFoldDB" id="A0AB39KQL8"/>
<gene>
    <name evidence="8" type="ORF">ABOZ73_12620</name>
</gene>
<dbReference type="GO" id="GO:0019825">
    <property type="term" value="F:oxygen binding"/>
    <property type="evidence" value="ECO:0007669"/>
    <property type="project" value="InterPro"/>
</dbReference>
<protein>
    <submittedName>
        <fullName evidence="8">Methyl-accepting chemotaxis protein</fullName>
    </submittedName>
</protein>
<dbReference type="FunFam" id="1.10.287.950:FF:000001">
    <property type="entry name" value="Methyl-accepting chemotaxis sensory transducer"/>
    <property type="match status" value="1"/>
</dbReference>
<dbReference type="InterPro" id="IPR012292">
    <property type="entry name" value="Globin/Proto"/>
</dbReference>
<dbReference type="PANTHER" id="PTHR43531">
    <property type="entry name" value="PROTEIN ICFG"/>
    <property type="match status" value="1"/>
</dbReference>
<reference evidence="8" key="1">
    <citation type="submission" date="2024-06" db="EMBL/GenBank/DDBJ databases">
        <title>Caulobacter inopinatus, sp. nov.</title>
        <authorList>
            <person name="Donachie S.P."/>
        </authorList>
    </citation>
    <scope>NUCLEOTIDE SEQUENCE</scope>
    <source>
        <strain evidence="8">73W</strain>
    </source>
</reference>
<organism evidence="8">
    <name type="scientific">Caulobacter sp. 73W</name>
    <dbReference type="NCBI Taxonomy" id="3161137"/>
    <lineage>
        <taxon>Bacteria</taxon>
        <taxon>Pseudomonadati</taxon>
        <taxon>Pseudomonadota</taxon>
        <taxon>Alphaproteobacteria</taxon>
        <taxon>Caulobacterales</taxon>
        <taxon>Caulobacteraceae</taxon>
        <taxon>Caulobacter</taxon>
    </lineage>
</organism>
<proteinExistence type="inferred from homology"/>
<evidence type="ECO:0000256" key="2">
    <source>
        <dbReference type="ARBA" id="ARBA00022500"/>
    </source>
</evidence>